<evidence type="ECO:0000256" key="5">
    <source>
        <dbReference type="PIRSR" id="PIRSR000137-2"/>
    </source>
</evidence>
<accession>A0A9Q0M545</accession>
<comment type="similarity">
    <text evidence="2">Belongs to the GMC oxidoreductase family.</text>
</comment>
<feature type="domain" description="Glucose-methanol-choline oxidoreductase N-terminal" evidence="6">
    <location>
        <begin position="299"/>
        <end position="313"/>
    </location>
</feature>
<evidence type="ECO:0000313" key="8">
    <source>
        <dbReference type="Proteomes" id="UP001142055"/>
    </source>
</evidence>
<dbReference type="InterPro" id="IPR036188">
    <property type="entry name" value="FAD/NAD-bd_sf"/>
</dbReference>
<dbReference type="Pfam" id="PF05199">
    <property type="entry name" value="GMC_oxred_C"/>
    <property type="match status" value="1"/>
</dbReference>
<dbReference type="InterPro" id="IPR007867">
    <property type="entry name" value="GMC_OxRtase_C"/>
</dbReference>
<keyword evidence="4 5" id="KW-0274">FAD</keyword>
<dbReference type="InterPro" id="IPR000172">
    <property type="entry name" value="GMC_OxRdtase_N"/>
</dbReference>
<dbReference type="GO" id="GO:0016614">
    <property type="term" value="F:oxidoreductase activity, acting on CH-OH group of donors"/>
    <property type="evidence" value="ECO:0007669"/>
    <property type="project" value="InterPro"/>
</dbReference>
<keyword evidence="3" id="KW-0285">Flavoprotein</keyword>
<reference evidence="7" key="1">
    <citation type="submission" date="2022-12" db="EMBL/GenBank/DDBJ databases">
        <title>Genome assemblies of Blomia tropicalis.</title>
        <authorList>
            <person name="Cui Y."/>
        </authorList>
    </citation>
    <scope>NUCLEOTIDE SEQUENCE</scope>
    <source>
        <tissue evidence="7">Adult mites</tissue>
    </source>
</reference>
<protein>
    <recommendedName>
        <fullName evidence="6">Glucose-methanol-choline oxidoreductase N-terminal domain-containing protein</fullName>
    </recommendedName>
</protein>
<comment type="cofactor">
    <cofactor evidence="1 5">
        <name>FAD</name>
        <dbReference type="ChEBI" id="CHEBI:57692"/>
    </cofactor>
</comment>
<proteinExistence type="inferred from homology"/>
<dbReference type="SUPFAM" id="SSF51905">
    <property type="entry name" value="FAD/NAD(P)-binding domain"/>
    <property type="match status" value="1"/>
</dbReference>
<name>A0A9Q0M545_BLOTA</name>
<dbReference type="GO" id="GO:0050660">
    <property type="term" value="F:flavin adenine dinucleotide binding"/>
    <property type="evidence" value="ECO:0007669"/>
    <property type="project" value="InterPro"/>
</dbReference>
<evidence type="ECO:0000256" key="2">
    <source>
        <dbReference type="ARBA" id="ARBA00010790"/>
    </source>
</evidence>
<organism evidence="7 8">
    <name type="scientific">Blomia tropicalis</name>
    <name type="common">Mite</name>
    <dbReference type="NCBI Taxonomy" id="40697"/>
    <lineage>
        <taxon>Eukaryota</taxon>
        <taxon>Metazoa</taxon>
        <taxon>Ecdysozoa</taxon>
        <taxon>Arthropoda</taxon>
        <taxon>Chelicerata</taxon>
        <taxon>Arachnida</taxon>
        <taxon>Acari</taxon>
        <taxon>Acariformes</taxon>
        <taxon>Sarcoptiformes</taxon>
        <taxon>Astigmata</taxon>
        <taxon>Glycyphagoidea</taxon>
        <taxon>Echimyopodidae</taxon>
        <taxon>Blomia</taxon>
    </lineage>
</organism>
<feature type="binding site" evidence="5">
    <location>
        <begin position="122"/>
        <end position="125"/>
    </location>
    <ligand>
        <name>FAD</name>
        <dbReference type="ChEBI" id="CHEBI:57692"/>
    </ligand>
</feature>
<evidence type="ECO:0000313" key="7">
    <source>
        <dbReference type="EMBL" id="KAJ6219172.1"/>
    </source>
</evidence>
<dbReference type="PANTHER" id="PTHR11552:SF147">
    <property type="entry name" value="CHOLINE DEHYDROGENASE, MITOCHONDRIAL"/>
    <property type="match status" value="1"/>
</dbReference>
<dbReference type="Gene3D" id="3.50.50.60">
    <property type="entry name" value="FAD/NAD(P)-binding domain"/>
    <property type="match status" value="1"/>
</dbReference>
<evidence type="ECO:0000259" key="6">
    <source>
        <dbReference type="PROSITE" id="PS00624"/>
    </source>
</evidence>
<dbReference type="OMA" id="LEMIFID"/>
<dbReference type="PROSITE" id="PS00624">
    <property type="entry name" value="GMC_OXRED_2"/>
    <property type="match status" value="1"/>
</dbReference>
<dbReference type="Pfam" id="PF00732">
    <property type="entry name" value="GMC_oxred_N"/>
    <property type="match status" value="1"/>
</dbReference>
<evidence type="ECO:0000256" key="1">
    <source>
        <dbReference type="ARBA" id="ARBA00001974"/>
    </source>
</evidence>
<gene>
    <name evidence="7" type="ORF">RDWZM_004984</name>
</gene>
<dbReference type="AlphaFoldDB" id="A0A9Q0M545"/>
<evidence type="ECO:0000256" key="4">
    <source>
        <dbReference type="ARBA" id="ARBA00022827"/>
    </source>
</evidence>
<dbReference type="PIRSF" id="PIRSF000137">
    <property type="entry name" value="Alcohol_oxidase"/>
    <property type="match status" value="1"/>
</dbReference>
<feature type="binding site" evidence="5">
    <location>
        <position position="257"/>
    </location>
    <ligand>
        <name>FAD</name>
        <dbReference type="ChEBI" id="CHEBI:57692"/>
    </ligand>
</feature>
<sequence>MEVALSTQLLTVAILSLQRQIYHNRGMNRTTWDPTYDFVIVGGGTAGSVLAGRLSENPNVKVLLLESGPPIQLTTEMLPTSFAFHYDWGYRTVRQQNAGFAFRNHSVVVNRGRILGGSHSINFAVYTRGNQHDYDSWANHYGAIGWDYRSVLPYFLRSQNQTDPKFVARNPRFHSTTGPLEVSTVPNPNPIQIRWNNALIQSGWPDGDLSDMENQYGTVIMQTTQSATNWTRQTTASAYVEANIGRPNLHVLVNSHVTRILFDNSGPKPKAIGVEFVRNQDMSQKFKVMASREVLLSAGSINTPQLMMLSGIGPRSHLEELGIPVLLDLPGVGVGLQEHQVTIMDFEVTNSSDIINVDQYNGLNVRNLYQFLLHSRGPLTGEPIAQAYVATGINGDINWPDGIVYMVVSQYAPNFDTVFANNYYDPANREAWRTYLSQYLNNNKHFVLGFSQFRPLSRGTIRLASTNPLHAPLIDPQYFSEPKDLVSTVKIAITALKVMESPLMAPYVKNTQIPIPGCERWWCIDRPLSQCYKYLKCMIQTNSYTTFHPVGSCSMGNVTSTNACVDERLRVRGINSLRIIDASVMPSVPNCNTNAPTIMIAERASDLLKYDNGLM</sequence>
<dbReference type="InterPro" id="IPR012132">
    <property type="entry name" value="GMC_OxRdtase"/>
</dbReference>
<dbReference type="PANTHER" id="PTHR11552">
    <property type="entry name" value="GLUCOSE-METHANOL-CHOLINE GMC OXIDOREDUCTASE"/>
    <property type="match status" value="1"/>
</dbReference>
<dbReference type="SUPFAM" id="SSF54373">
    <property type="entry name" value="FAD-linked reductases, C-terminal domain"/>
    <property type="match status" value="1"/>
</dbReference>
<comment type="caution">
    <text evidence="7">The sequence shown here is derived from an EMBL/GenBank/DDBJ whole genome shotgun (WGS) entry which is preliminary data.</text>
</comment>
<dbReference type="Gene3D" id="3.30.560.10">
    <property type="entry name" value="Glucose Oxidase, domain 3"/>
    <property type="match status" value="1"/>
</dbReference>
<evidence type="ECO:0000256" key="3">
    <source>
        <dbReference type="ARBA" id="ARBA00022630"/>
    </source>
</evidence>
<keyword evidence="8" id="KW-1185">Reference proteome</keyword>
<dbReference type="EMBL" id="JAPWDV010000002">
    <property type="protein sequence ID" value="KAJ6219172.1"/>
    <property type="molecule type" value="Genomic_DNA"/>
</dbReference>
<dbReference type="Proteomes" id="UP001142055">
    <property type="component" value="Chromosome 2"/>
</dbReference>